<proteinExistence type="inferred from homology"/>
<feature type="transmembrane region" description="Helical" evidence="8">
    <location>
        <begin position="366"/>
        <end position="391"/>
    </location>
</feature>
<reference evidence="11" key="1">
    <citation type="journal article" date="2019" name="Int. J. Syst. Evol. Microbiol.">
        <title>The Global Catalogue of Microorganisms (GCM) 10K type strain sequencing project: providing services to taxonomists for standard genome sequencing and annotation.</title>
        <authorList>
            <consortium name="The Broad Institute Genomics Platform"/>
            <consortium name="The Broad Institute Genome Sequencing Center for Infectious Disease"/>
            <person name="Wu L."/>
            <person name="Ma J."/>
        </authorList>
    </citation>
    <scope>NUCLEOTIDE SEQUENCE [LARGE SCALE GENOMIC DNA]</scope>
    <source>
        <strain evidence="11">JCM 16026</strain>
    </source>
</reference>
<keyword evidence="4" id="KW-1003">Cell membrane</keyword>
<name>A0ABP5MLE7_9MICO</name>
<dbReference type="InterPro" id="IPR036259">
    <property type="entry name" value="MFS_trans_sf"/>
</dbReference>
<evidence type="ECO:0000256" key="7">
    <source>
        <dbReference type="ARBA" id="ARBA00023136"/>
    </source>
</evidence>
<dbReference type="PANTHER" id="PTHR43271">
    <property type="entry name" value="BLL2771 PROTEIN"/>
    <property type="match status" value="1"/>
</dbReference>
<comment type="subcellular location">
    <subcellularLocation>
        <location evidence="1">Cell membrane</location>
        <topology evidence="1">Multi-pass membrane protein</topology>
    </subcellularLocation>
</comment>
<keyword evidence="5 8" id="KW-0812">Transmembrane</keyword>
<organism evidence="10 11">
    <name type="scientific">Agrococcus versicolor</name>
    <dbReference type="NCBI Taxonomy" id="501482"/>
    <lineage>
        <taxon>Bacteria</taxon>
        <taxon>Bacillati</taxon>
        <taxon>Actinomycetota</taxon>
        <taxon>Actinomycetes</taxon>
        <taxon>Micrococcales</taxon>
        <taxon>Microbacteriaceae</taxon>
        <taxon>Agrococcus</taxon>
    </lineage>
</organism>
<protein>
    <submittedName>
        <fullName evidence="10">MFS transporter</fullName>
    </submittedName>
</protein>
<feature type="domain" description="Major facilitator superfamily (MFS) profile" evidence="9">
    <location>
        <begin position="14"/>
        <end position="389"/>
    </location>
</feature>
<dbReference type="Proteomes" id="UP001501599">
    <property type="component" value="Unassembled WGS sequence"/>
</dbReference>
<evidence type="ECO:0000256" key="8">
    <source>
        <dbReference type="SAM" id="Phobius"/>
    </source>
</evidence>
<feature type="transmembrane region" description="Helical" evidence="8">
    <location>
        <begin position="139"/>
        <end position="162"/>
    </location>
</feature>
<feature type="transmembrane region" description="Helical" evidence="8">
    <location>
        <begin position="248"/>
        <end position="267"/>
    </location>
</feature>
<dbReference type="InterPro" id="IPR011701">
    <property type="entry name" value="MFS"/>
</dbReference>
<evidence type="ECO:0000313" key="11">
    <source>
        <dbReference type="Proteomes" id="UP001501599"/>
    </source>
</evidence>
<dbReference type="Pfam" id="PF07690">
    <property type="entry name" value="MFS_1"/>
    <property type="match status" value="1"/>
</dbReference>
<keyword evidence="11" id="KW-1185">Reference proteome</keyword>
<keyword evidence="3" id="KW-0813">Transport</keyword>
<dbReference type="EMBL" id="BAAAQT010000005">
    <property type="protein sequence ID" value="GAA2173591.1"/>
    <property type="molecule type" value="Genomic_DNA"/>
</dbReference>
<feature type="transmembrane region" description="Helical" evidence="8">
    <location>
        <begin position="81"/>
        <end position="100"/>
    </location>
</feature>
<comment type="similarity">
    <text evidence="2">Belongs to the major facilitator superfamily.</text>
</comment>
<evidence type="ECO:0000256" key="5">
    <source>
        <dbReference type="ARBA" id="ARBA00022692"/>
    </source>
</evidence>
<evidence type="ECO:0000256" key="6">
    <source>
        <dbReference type="ARBA" id="ARBA00022989"/>
    </source>
</evidence>
<comment type="caution">
    <text evidence="10">The sequence shown here is derived from an EMBL/GenBank/DDBJ whole genome shotgun (WGS) entry which is preliminary data.</text>
</comment>
<dbReference type="SUPFAM" id="SSF103473">
    <property type="entry name" value="MFS general substrate transporter"/>
    <property type="match status" value="1"/>
</dbReference>
<keyword evidence="7 8" id="KW-0472">Membrane</keyword>
<accession>A0ABP5MLE7</accession>
<dbReference type="PROSITE" id="PS00216">
    <property type="entry name" value="SUGAR_TRANSPORT_1"/>
    <property type="match status" value="1"/>
</dbReference>
<dbReference type="RefSeq" id="WP_344342490.1">
    <property type="nucleotide sequence ID" value="NZ_BAAAQT010000005.1"/>
</dbReference>
<evidence type="ECO:0000256" key="4">
    <source>
        <dbReference type="ARBA" id="ARBA00022475"/>
    </source>
</evidence>
<feature type="transmembrane region" description="Helical" evidence="8">
    <location>
        <begin position="106"/>
        <end position="127"/>
    </location>
</feature>
<evidence type="ECO:0000256" key="2">
    <source>
        <dbReference type="ARBA" id="ARBA00008335"/>
    </source>
</evidence>
<feature type="transmembrane region" description="Helical" evidence="8">
    <location>
        <begin position="342"/>
        <end position="360"/>
    </location>
</feature>
<feature type="transmembrane region" description="Helical" evidence="8">
    <location>
        <begin position="279"/>
        <end position="300"/>
    </location>
</feature>
<feature type="transmembrane region" description="Helical" evidence="8">
    <location>
        <begin position="168"/>
        <end position="188"/>
    </location>
</feature>
<evidence type="ECO:0000256" key="1">
    <source>
        <dbReference type="ARBA" id="ARBA00004651"/>
    </source>
</evidence>
<feature type="transmembrane region" description="Helical" evidence="8">
    <location>
        <begin position="306"/>
        <end position="330"/>
    </location>
</feature>
<evidence type="ECO:0000256" key="3">
    <source>
        <dbReference type="ARBA" id="ARBA00022448"/>
    </source>
</evidence>
<dbReference type="InterPro" id="IPR005829">
    <property type="entry name" value="Sugar_transporter_CS"/>
</dbReference>
<gene>
    <name evidence="10" type="ORF">GCM10009846_16210</name>
</gene>
<evidence type="ECO:0000259" key="9">
    <source>
        <dbReference type="PROSITE" id="PS50850"/>
    </source>
</evidence>
<feature type="transmembrane region" description="Helical" evidence="8">
    <location>
        <begin position="216"/>
        <end position="236"/>
    </location>
</feature>
<sequence>MADALPDPGCATVRERLAVVASGVGGLSVLYATQPILDALARDLDASASAAAWTIAGSTLGVAASAPIAGAISDRLGRRSIIVWALAGVLATTLLCALMPSLPLLVAVRVLQGVLVPFVFSTSIAMIPEAWPGPLAVRLGALQVAGTALGGFLGRLASGLAAPLGWRWSFVAVALVVGAALVVVAAWLPRDRGFAASVSVGAGVRGVGRHVRDGRILATCVVGAALLALQVGSFTYGSLALVAAPHRLAEWQVSLVFAVFLLAIVVTPRVGGVIDRIGLVPTFVASVVVGLAGLGLAAVGAQGATWGIVAGLALTCVAVFAGQSCATGFVARHVAVARSSAVGLYLTAYYLGGAVAAVALGPIYLAFGWLGCVAALAVVLAASAPVAALAWRGSGAASRSRIVDAGP</sequence>
<dbReference type="Gene3D" id="1.20.1250.20">
    <property type="entry name" value="MFS general substrate transporter like domains"/>
    <property type="match status" value="1"/>
</dbReference>
<dbReference type="InterPro" id="IPR020846">
    <property type="entry name" value="MFS_dom"/>
</dbReference>
<dbReference type="PROSITE" id="PS50850">
    <property type="entry name" value="MFS"/>
    <property type="match status" value="1"/>
</dbReference>
<dbReference type="PANTHER" id="PTHR43271:SF2">
    <property type="entry name" value="BLL2771 PROTEIN"/>
    <property type="match status" value="1"/>
</dbReference>
<keyword evidence="6 8" id="KW-1133">Transmembrane helix</keyword>
<evidence type="ECO:0000313" key="10">
    <source>
        <dbReference type="EMBL" id="GAA2173591.1"/>
    </source>
</evidence>
<feature type="transmembrane region" description="Helical" evidence="8">
    <location>
        <begin position="50"/>
        <end position="69"/>
    </location>
</feature>